<keyword evidence="2 6" id="KW-0812">Transmembrane</keyword>
<feature type="region of interest" description="Disordered" evidence="5">
    <location>
        <begin position="142"/>
        <end position="161"/>
    </location>
</feature>
<comment type="subcellular location">
    <subcellularLocation>
        <location evidence="1">Membrane</location>
        <topology evidence="1">Multi-pass membrane protein</topology>
    </subcellularLocation>
</comment>
<keyword evidence="4 6" id="KW-0472">Membrane</keyword>
<evidence type="ECO:0000313" key="8">
    <source>
        <dbReference type="EMBL" id="CAB4322617.1"/>
    </source>
</evidence>
<dbReference type="InterPro" id="IPR010432">
    <property type="entry name" value="RDD"/>
</dbReference>
<dbReference type="AlphaFoldDB" id="A0A6J5YDY9"/>
<reference evidence="8" key="1">
    <citation type="submission" date="2020-05" db="EMBL/GenBank/DDBJ databases">
        <authorList>
            <person name="Chiriac C."/>
            <person name="Salcher M."/>
            <person name="Ghai R."/>
            <person name="Kavagutti S V."/>
        </authorList>
    </citation>
    <scope>NUCLEOTIDE SEQUENCE</scope>
</reference>
<accession>A0A6J5YDY9</accession>
<dbReference type="PANTHER" id="PTHR38480">
    <property type="entry name" value="SLR0254 PROTEIN"/>
    <property type="match status" value="1"/>
</dbReference>
<organism evidence="8">
    <name type="scientific">freshwater metagenome</name>
    <dbReference type="NCBI Taxonomy" id="449393"/>
    <lineage>
        <taxon>unclassified sequences</taxon>
        <taxon>metagenomes</taxon>
        <taxon>ecological metagenomes</taxon>
    </lineage>
</organism>
<proteinExistence type="predicted"/>
<dbReference type="PANTHER" id="PTHR38480:SF1">
    <property type="entry name" value="SLR0254 PROTEIN"/>
    <property type="match status" value="1"/>
</dbReference>
<feature type="domain" description="RDD" evidence="7">
    <location>
        <begin position="40"/>
        <end position="132"/>
    </location>
</feature>
<evidence type="ECO:0000313" key="9">
    <source>
        <dbReference type="EMBL" id="CAB4955791.1"/>
    </source>
</evidence>
<evidence type="ECO:0000256" key="4">
    <source>
        <dbReference type="ARBA" id="ARBA00023136"/>
    </source>
</evidence>
<evidence type="ECO:0000256" key="3">
    <source>
        <dbReference type="ARBA" id="ARBA00022989"/>
    </source>
</evidence>
<feature type="transmembrane region" description="Helical" evidence="6">
    <location>
        <begin position="43"/>
        <end position="62"/>
    </location>
</feature>
<dbReference type="Pfam" id="PF06271">
    <property type="entry name" value="RDD"/>
    <property type="match status" value="1"/>
</dbReference>
<feature type="compositionally biased region" description="Polar residues" evidence="5">
    <location>
        <begin position="143"/>
        <end position="158"/>
    </location>
</feature>
<sequence length="221" mass="23652">MFVWGGWSLIAEPTPRVYDVLGISPCSGDSTCFRANDSFAHGWPLVILLALSAAYLVGVFIVQRGLTGRTVGSMLFMFEVVGEDLRPIGVGRAALRSLAGGIDYLPCCIPIVGVVTIAATPSRQRVGDLAAGSIVVDVRRNKSSSANGSGTEPSTPETGQRVGVHEQLPLRPPTVAAQAPPRPPGPLWDPSRQAYVLWDEANDRWLIFDASSQQWIVLTEG</sequence>
<protein>
    <submittedName>
        <fullName evidence="8">Unannotated protein</fullName>
    </submittedName>
</protein>
<dbReference type="GO" id="GO:0016020">
    <property type="term" value="C:membrane"/>
    <property type="evidence" value="ECO:0007669"/>
    <property type="project" value="UniProtKB-SubCell"/>
</dbReference>
<dbReference type="EMBL" id="CAFBNC010000165">
    <property type="protein sequence ID" value="CAB4955791.1"/>
    <property type="molecule type" value="Genomic_DNA"/>
</dbReference>
<dbReference type="EMBL" id="CAEMXZ010000009">
    <property type="protein sequence ID" value="CAB4322617.1"/>
    <property type="molecule type" value="Genomic_DNA"/>
</dbReference>
<evidence type="ECO:0000259" key="7">
    <source>
        <dbReference type="Pfam" id="PF06271"/>
    </source>
</evidence>
<gene>
    <name evidence="8" type="ORF">UFOPK1392_00353</name>
    <name evidence="9" type="ORF">UFOPK3733_02151</name>
</gene>
<keyword evidence="3 6" id="KW-1133">Transmembrane helix</keyword>
<name>A0A6J5YDY9_9ZZZZ</name>
<evidence type="ECO:0000256" key="2">
    <source>
        <dbReference type="ARBA" id="ARBA00022692"/>
    </source>
</evidence>
<evidence type="ECO:0000256" key="6">
    <source>
        <dbReference type="SAM" id="Phobius"/>
    </source>
</evidence>
<evidence type="ECO:0000256" key="1">
    <source>
        <dbReference type="ARBA" id="ARBA00004141"/>
    </source>
</evidence>
<evidence type="ECO:0000256" key="5">
    <source>
        <dbReference type="SAM" id="MobiDB-lite"/>
    </source>
</evidence>